<dbReference type="InterPro" id="IPR013083">
    <property type="entry name" value="Znf_RING/FYVE/PHD"/>
</dbReference>
<dbReference type="CDD" id="cd16489">
    <property type="entry name" value="mRING-CH-C4HC2H_ZNRF"/>
    <property type="match status" value="1"/>
</dbReference>
<evidence type="ECO:0000256" key="11">
    <source>
        <dbReference type="ARBA" id="ARBA00023136"/>
    </source>
</evidence>
<dbReference type="PROSITE" id="PS50089">
    <property type="entry name" value="ZF_RING_2"/>
    <property type="match status" value="1"/>
</dbReference>
<dbReference type="SMART" id="SM00184">
    <property type="entry name" value="RING"/>
    <property type="match status" value="1"/>
</dbReference>
<evidence type="ECO:0000256" key="15">
    <source>
        <dbReference type="SAM" id="MobiDB-lite"/>
    </source>
</evidence>
<keyword evidence="9" id="KW-0967">Endosome</keyword>
<evidence type="ECO:0000256" key="5">
    <source>
        <dbReference type="ARBA" id="ARBA00004906"/>
    </source>
</evidence>
<dbReference type="Gene3D" id="3.30.40.10">
    <property type="entry name" value="Zinc/RING finger domain, C3HC4 (zinc finger)"/>
    <property type="match status" value="1"/>
</dbReference>
<keyword evidence="12" id="KW-0458">Lysosome</keyword>
<evidence type="ECO:0000313" key="18">
    <source>
        <dbReference type="Proteomes" id="UP001447188"/>
    </source>
</evidence>
<dbReference type="EC" id="2.3.2.27" evidence="6"/>
<gene>
    <name evidence="17" type="ORF">Q9L58_005411</name>
</gene>
<keyword evidence="14" id="KW-0479">Metal-binding</keyword>
<proteinExistence type="predicted"/>
<reference evidence="17 18" key="1">
    <citation type="submission" date="2024-02" db="EMBL/GenBank/DDBJ databases">
        <title>Discinaceae phylogenomics.</title>
        <authorList>
            <person name="Dirks A.C."/>
            <person name="James T.Y."/>
        </authorList>
    </citation>
    <scope>NUCLEOTIDE SEQUENCE [LARGE SCALE GENOMIC DNA]</scope>
    <source>
        <strain evidence="17 18">ACD0624</strain>
    </source>
</reference>
<keyword evidence="14" id="KW-0863">Zinc-finger</keyword>
<keyword evidence="18" id="KW-1185">Reference proteome</keyword>
<evidence type="ECO:0000256" key="14">
    <source>
        <dbReference type="PROSITE-ProRule" id="PRU00175"/>
    </source>
</evidence>
<keyword evidence="10" id="KW-0833">Ubl conjugation pathway</keyword>
<feature type="compositionally biased region" description="Low complexity" evidence="15">
    <location>
        <begin position="51"/>
        <end position="63"/>
    </location>
</feature>
<evidence type="ECO:0000256" key="7">
    <source>
        <dbReference type="ARBA" id="ARBA00022679"/>
    </source>
</evidence>
<evidence type="ECO:0000256" key="4">
    <source>
        <dbReference type="ARBA" id="ARBA00004371"/>
    </source>
</evidence>
<feature type="region of interest" description="Disordered" evidence="15">
    <location>
        <begin position="13"/>
        <end position="65"/>
    </location>
</feature>
<comment type="pathway">
    <text evidence="5">Protein modification; protein ubiquitination.</text>
</comment>
<dbReference type="Pfam" id="PF13639">
    <property type="entry name" value="zf-RING_2"/>
    <property type="match status" value="1"/>
</dbReference>
<keyword evidence="7" id="KW-0808">Transferase</keyword>
<comment type="catalytic activity">
    <reaction evidence="1">
        <text>S-ubiquitinyl-[E2 ubiquitin-conjugating enzyme]-L-cysteine + [acceptor protein]-L-lysine = [E2 ubiquitin-conjugating enzyme]-L-cysteine + N(6)-ubiquitinyl-[acceptor protein]-L-lysine.</text>
        <dbReference type="EC" id="2.3.2.27"/>
    </reaction>
</comment>
<evidence type="ECO:0000256" key="6">
    <source>
        <dbReference type="ARBA" id="ARBA00012483"/>
    </source>
</evidence>
<evidence type="ECO:0000256" key="10">
    <source>
        <dbReference type="ARBA" id="ARBA00022786"/>
    </source>
</evidence>
<dbReference type="SUPFAM" id="SSF57850">
    <property type="entry name" value="RING/U-box"/>
    <property type="match status" value="1"/>
</dbReference>
<evidence type="ECO:0000256" key="12">
    <source>
        <dbReference type="ARBA" id="ARBA00023228"/>
    </source>
</evidence>
<evidence type="ECO:0000256" key="2">
    <source>
        <dbReference type="ARBA" id="ARBA00004170"/>
    </source>
</evidence>
<comment type="caution">
    <text evidence="17">The sequence shown here is derived from an EMBL/GenBank/DDBJ whole genome shotgun (WGS) entry which is preliminary data.</text>
</comment>
<dbReference type="PANTHER" id="PTHR46661">
    <property type="entry name" value="E3 UBIQUITIN-PROTEIN LIGASE ZNRF1-LIKE PROTEIN"/>
    <property type="match status" value="1"/>
</dbReference>
<evidence type="ECO:0000256" key="9">
    <source>
        <dbReference type="ARBA" id="ARBA00022753"/>
    </source>
</evidence>
<name>A0ABR3GIL2_9PEZI</name>
<feature type="domain" description="RING-type" evidence="16">
    <location>
        <begin position="170"/>
        <end position="212"/>
    </location>
</feature>
<evidence type="ECO:0000256" key="1">
    <source>
        <dbReference type="ARBA" id="ARBA00000900"/>
    </source>
</evidence>
<dbReference type="EMBL" id="JBBBZM010000066">
    <property type="protein sequence ID" value="KAL0635592.1"/>
    <property type="molecule type" value="Genomic_DNA"/>
</dbReference>
<dbReference type="InterPro" id="IPR001841">
    <property type="entry name" value="Znf_RING"/>
</dbReference>
<keyword evidence="13" id="KW-0449">Lipoprotein</keyword>
<organism evidence="17 18">
    <name type="scientific">Discina gigas</name>
    <dbReference type="NCBI Taxonomy" id="1032678"/>
    <lineage>
        <taxon>Eukaryota</taxon>
        <taxon>Fungi</taxon>
        <taxon>Dikarya</taxon>
        <taxon>Ascomycota</taxon>
        <taxon>Pezizomycotina</taxon>
        <taxon>Pezizomycetes</taxon>
        <taxon>Pezizales</taxon>
        <taxon>Discinaceae</taxon>
        <taxon>Discina</taxon>
    </lineage>
</organism>
<keyword evidence="8" id="KW-0519">Myristate</keyword>
<protein>
    <recommendedName>
        <fullName evidence="6">RING-type E3 ubiquitin transferase</fullName>
        <ecNumber evidence="6">2.3.2.27</ecNumber>
    </recommendedName>
</protein>
<sequence length="216" mass="24429">MLPACNRSRYRCRDGGQLRRASSGGGDEDDGLEPQNGRAAHPRYGAPPTPYYSSTSLPSRRPPQQTYYYAVPGASRRGEIPPSFRPSPRLRETDYCPICTLALPPVDPVSGSEELRERHVQVCIRSVSGSEQPVRGRRYTGGGARMVVWRAAEKDCWVVNDEKKQEKAECVICFEEFEEGDVIARLECLCRYHKKCIREWFDRRGNGECPVHAVHD</sequence>
<accession>A0ABR3GIL2</accession>
<evidence type="ECO:0000256" key="3">
    <source>
        <dbReference type="ARBA" id="ARBA00004177"/>
    </source>
</evidence>
<dbReference type="InterPro" id="IPR051878">
    <property type="entry name" value="ZNRF_ubiq-protein_ligase"/>
</dbReference>
<evidence type="ECO:0000313" key="17">
    <source>
        <dbReference type="EMBL" id="KAL0635592.1"/>
    </source>
</evidence>
<comment type="subcellular location">
    <subcellularLocation>
        <location evidence="3">Endosome</location>
    </subcellularLocation>
    <subcellularLocation>
        <location evidence="4">Lysosome</location>
    </subcellularLocation>
    <subcellularLocation>
        <location evidence="2">Membrane</location>
        <topology evidence="2">Peripheral membrane protein</topology>
    </subcellularLocation>
</comment>
<dbReference type="Proteomes" id="UP001447188">
    <property type="component" value="Unassembled WGS sequence"/>
</dbReference>
<evidence type="ECO:0000259" key="16">
    <source>
        <dbReference type="PROSITE" id="PS50089"/>
    </source>
</evidence>
<keyword evidence="14" id="KW-0862">Zinc</keyword>
<evidence type="ECO:0000256" key="8">
    <source>
        <dbReference type="ARBA" id="ARBA00022707"/>
    </source>
</evidence>
<keyword evidence="11" id="KW-0472">Membrane</keyword>
<dbReference type="PANTHER" id="PTHR46661:SF4">
    <property type="entry name" value="RING-TYPE DOMAIN-CONTAINING PROTEIN"/>
    <property type="match status" value="1"/>
</dbReference>
<evidence type="ECO:0000256" key="13">
    <source>
        <dbReference type="ARBA" id="ARBA00023288"/>
    </source>
</evidence>